<dbReference type="OrthoDB" id="5193415at2"/>
<accession>A0A1H4W0A0</accession>
<evidence type="ECO:0000313" key="2">
    <source>
        <dbReference type="EMBL" id="SEC86645.1"/>
    </source>
</evidence>
<organism evidence="2 3">
    <name type="scientific">Rhodococcus koreensis</name>
    <dbReference type="NCBI Taxonomy" id="99653"/>
    <lineage>
        <taxon>Bacteria</taxon>
        <taxon>Bacillati</taxon>
        <taxon>Actinomycetota</taxon>
        <taxon>Actinomycetes</taxon>
        <taxon>Mycobacteriales</taxon>
        <taxon>Nocardiaceae</taxon>
        <taxon>Rhodococcus</taxon>
    </lineage>
</organism>
<evidence type="ECO:0000256" key="1">
    <source>
        <dbReference type="SAM" id="MobiDB-lite"/>
    </source>
</evidence>
<evidence type="ECO:0008006" key="4">
    <source>
        <dbReference type="Google" id="ProtNLM"/>
    </source>
</evidence>
<keyword evidence="3" id="KW-1185">Reference proteome</keyword>
<dbReference type="Gene3D" id="1.10.1220.10">
    <property type="entry name" value="Met repressor-like"/>
    <property type="match status" value="1"/>
</dbReference>
<sequence>MNTENEEPDFGRLAEWAERDMKLPENSATAKRGQDAAADGRELLDRVGAGRPSLGQADGVSGESPRRQVRLPRPLSERLDRFAENQHRKPSDVMREAVEEYLEAHSG</sequence>
<feature type="compositionally biased region" description="Basic and acidic residues" evidence="1">
    <location>
        <begin position="32"/>
        <end position="45"/>
    </location>
</feature>
<dbReference type="AlphaFoldDB" id="A0A1H4W0A0"/>
<dbReference type="InterPro" id="IPR010985">
    <property type="entry name" value="Ribbon_hlx_hlx"/>
</dbReference>
<proteinExistence type="predicted"/>
<reference evidence="3" key="1">
    <citation type="submission" date="2016-10" db="EMBL/GenBank/DDBJ databases">
        <authorList>
            <person name="Varghese N."/>
            <person name="Submissions S."/>
        </authorList>
    </citation>
    <scope>NUCLEOTIDE SEQUENCE [LARGE SCALE GENOMIC DNA]</scope>
    <source>
        <strain evidence="3">DSM 44498</strain>
    </source>
</reference>
<feature type="compositionally biased region" description="Basic and acidic residues" evidence="1">
    <location>
        <begin position="9"/>
        <end position="23"/>
    </location>
</feature>
<dbReference type="Proteomes" id="UP000183561">
    <property type="component" value="Unassembled WGS sequence"/>
</dbReference>
<name>A0A1H4W0A0_9NOCA</name>
<evidence type="ECO:0000313" key="3">
    <source>
        <dbReference type="Proteomes" id="UP000183561"/>
    </source>
</evidence>
<dbReference type="GO" id="GO:0006355">
    <property type="term" value="P:regulation of DNA-templated transcription"/>
    <property type="evidence" value="ECO:0007669"/>
    <property type="project" value="InterPro"/>
</dbReference>
<dbReference type="InterPro" id="IPR013321">
    <property type="entry name" value="Arc_rbn_hlx_hlx"/>
</dbReference>
<protein>
    <recommendedName>
        <fullName evidence="4">Ribbon-helix-helix protein, copG family</fullName>
    </recommendedName>
</protein>
<gene>
    <name evidence="2" type="ORF">SAMN04490239_5768</name>
</gene>
<dbReference type="SUPFAM" id="SSF47598">
    <property type="entry name" value="Ribbon-helix-helix"/>
    <property type="match status" value="1"/>
</dbReference>
<dbReference type="RefSeq" id="WP_072945113.1">
    <property type="nucleotide sequence ID" value="NZ_CP070609.1"/>
</dbReference>
<feature type="region of interest" description="Disordered" evidence="1">
    <location>
        <begin position="1"/>
        <end position="75"/>
    </location>
</feature>
<dbReference type="EMBL" id="FNSV01000005">
    <property type="protein sequence ID" value="SEC86645.1"/>
    <property type="molecule type" value="Genomic_DNA"/>
</dbReference>